<evidence type="ECO:0000313" key="1">
    <source>
        <dbReference type="EMBL" id="KAK9778834.1"/>
    </source>
</evidence>
<reference evidence="1 2" key="1">
    <citation type="submission" date="2024-02" db="EMBL/GenBank/DDBJ databases">
        <title>First draft genome assembly of two strains of Seiridium cardinale.</title>
        <authorList>
            <person name="Emiliani G."/>
            <person name="Scali E."/>
        </authorList>
    </citation>
    <scope>NUCLEOTIDE SEQUENCE [LARGE SCALE GENOMIC DNA]</scope>
    <source>
        <strain evidence="1 2">BM-138-000479</strain>
    </source>
</reference>
<gene>
    <name evidence="1" type="ORF">SCAR479_04458</name>
</gene>
<dbReference type="EMBL" id="JARVKM010000014">
    <property type="protein sequence ID" value="KAK9778834.1"/>
    <property type="molecule type" value="Genomic_DNA"/>
</dbReference>
<proteinExistence type="predicted"/>
<dbReference type="Proteomes" id="UP001465668">
    <property type="component" value="Unassembled WGS sequence"/>
</dbReference>
<comment type="caution">
    <text evidence="1">The sequence shown here is derived from an EMBL/GenBank/DDBJ whole genome shotgun (WGS) entry which is preliminary data.</text>
</comment>
<organism evidence="1 2">
    <name type="scientific">Seiridium cardinale</name>
    <dbReference type="NCBI Taxonomy" id="138064"/>
    <lineage>
        <taxon>Eukaryota</taxon>
        <taxon>Fungi</taxon>
        <taxon>Dikarya</taxon>
        <taxon>Ascomycota</taxon>
        <taxon>Pezizomycotina</taxon>
        <taxon>Sordariomycetes</taxon>
        <taxon>Xylariomycetidae</taxon>
        <taxon>Amphisphaeriales</taxon>
        <taxon>Sporocadaceae</taxon>
        <taxon>Seiridium</taxon>
    </lineage>
</organism>
<accession>A0ABR2XYG4</accession>
<evidence type="ECO:0000313" key="2">
    <source>
        <dbReference type="Proteomes" id="UP001465668"/>
    </source>
</evidence>
<protein>
    <submittedName>
        <fullName evidence="1">Uncharacterized protein</fullName>
    </submittedName>
</protein>
<name>A0ABR2XYG4_9PEZI</name>
<sequence length="99" mass="10599">MSGAATENFRLGLEAADGITRDTSTPEGKKTKPSIYLRHASQPVASQLPVPLVPIAPSPRRLTRAPAIWNAHTGFHLTASLKPHDQAHPTICVTLSVLD</sequence>
<keyword evidence="2" id="KW-1185">Reference proteome</keyword>